<name>Q9KCW9_HALH5</name>
<evidence type="ECO:0000313" key="1">
    <source>
        <dbReference type="EMBL" id="BAB05169.1"/>
    </source>
</evidence>
<gene>
    <name evidence="1" type="ordered locus">BH1450</name>
</gene>
<dbReference type="AlphaFoldDB" id="Q9KCW9"/>
<evidence type="ECO:0000313" key="2">
    <source>
        <dbReference type="Proteomes" id="UP000001258"/>
    </source>
</evidence>
<dbReference type="RefSeq" id="WP_010897615.1">
    <property type="nucleotide sequence ID" value="NC_002570.2"/>
</dbReference>
<protein>
    <submittedName>
        <fullName evidence="1">BH1450 protein</fullName>
    </submittedName>
</protein>
<reference evidence="1 2" key="1">
    <citation type="journal article" date="2000" name="Nucleic Acids Res.">
        <title>Complete genome sequence of the alkaliphilic bacterium Bacillus halodurans and genomic sequence comparison with Bacillus subtilis.</title>
        <authorList>
            <person name="Takami H."/>
            <person name="Nakasone K."/>
            <person name="Takaki Y."/>
            <person name="Maeno G."/>
            <person name="Sasaki R."/>
            <person name="Masui N."/>
            <person name="Fuji F."/>
            <person name="Hirama C."/>
            <person name="Nakamura Y."/>
            <person name="Ogasawara N."/>
            <person name="Kuhara S."/>
            <person name="Horikoshi K."/>
        </authorList>
    </citation>
    <scope>NUCLEOTIDE SEQUENCE [LARGE SCALE GENOMIC DNA]</scope>
    <source>
        <strain evidence="2">ATCC BAA-125 / DSM 18197 / FERM 7344 / JCM 9153 / C-125</strain>
    </source>
</reference>
<dbReference type="EMBL" id="BA000004">
    <property type="protein sequence ID" value="BAB05169.1"/>
    <property type="molecule type" value="Genomic_DNA"/>
</dbReference>
<accession>Q9KCW9</accession>
<dbReference type="PIR" id="B83831">
    <property type="entry name" value="B83831"/>
</dbReference>
<dbReference type="Proteomes" id="UP000001258">
    <property type="component" value="Chromosome"/>
</dbReference>
<proteinExistence type="predicted"/>
<dbReference type="KEGG" id="bha:BH1450"/>
<keyword evidence="2" id="KW-1185">Reference proteome</keyword>
<organism evidence="1 2">
    <name type="scientific">Halalkalibacterium halodurans (strain ATCC BAA-125 / DSM 18197 / FERM 7344 / JCM 9153 / C-125)</name>
    <name type="common">Bacillus halodurans</name>
    <dbReference type="NCBI Taxonomy" id="272558"/>
    <lineage>
        <taxon>Bacteria</taxon>
        <taxon>Bacillati</taxon>
        <taxon>Bacillota</taxon>
        <taxon>Bacilli</taxon>
        <taxon>Bacillales</taxon>
        <taxon>Bacillaceae</taxon>
        <taxon>Halalkalibacterium (ex Joshi et al. 2022)</taxon>
    </lineage>
</organism>
<sequence>MGKRNTMNDFYDHKLTPQKIAVIIGLVTDALQVRAILVDANQRVEIVLEGHLSKKSEMDRMMDDLSDMKFGEVMDAFMKRK</sequence>
<dbReference type="STRING" id="272558.gene:10727348"/>
<dbReference type="eggNOG" id="ENOG50336Y4">
    <property type="taxonomic scope" value="Bacteria"/>
</dbReference>
<dbReference type="HOGENOM" id="CLU_191992_0_0_9"/>